<dbReference type="PROSITE" id="PS50216">
    <property type="entry name" value="DHHC"/>
    <property type="match status" value="1"/>
</dbReference>
<comment type="domain">
    <text evidence="10">The DHHC domain is required for palmitoyltransferase activity.</text>
</comment>
<dbReference type="GO" id="GO:0006612">
    <property type="term" value="P:protein targeting to membrane"/>
    <property type="evidence" value="ECO:0007669"/>
    <property type="project" value="TreeGrafter"/>
</dbReference>
<evidence type="ECO:0000256" key="4">
    <source>
        <dbReference type="ARBA" id="ARBA00022692"/>
    </source>
</evidence>
<evidence type="ECO:0000256" key="5">
    <source>
        <dbReference type="ARBA" id="ARBA00022989"/>
    </source>
</evidence>
<dbReference type="GeneID" id="7844764"/>
<dbReference type="EMBL" id="GG662656">
    <property type="protein sequence ID" value="EAR97955.2"/>
    <property type="molecule type" value="Genomic_DNA"/>
</dbReference>
<keyword evidence="4 10" id="KW-0812">Transmembrane</keyword>
<organism evidence="13 14">
    <name type="scientific">Tetrahymena thermophila (strain SB210)</name>
    <dbReference type="NCBI Taxonomy" id="312017"/>
    <lineage>
        <taxon>Eukaryota</taxon>
        <taxon>Sar</taxon>
        <taxon>Alveolata</taxon>
        <taxon>Ciliophora</taxon>
        <taxon>Intramacronucleata</taxon>
        <taxon>Oligohymenophorea</taxon>
        <taxon>Hymenostomatida</taxon>
        <taxon>Tetrahymenina</taxon>
        <taxon>Tetrahymenidae</taxon>
        <taxon>Tetrahymena</taxon>
    </lineage>
</organism>
<evidence type="ECO:0000256" key="3">
    <source>
        <dbReference type="ARBA" id="ARBA00022679"/>
    </source>
</evidence>
<dbReference type="Pfam" id="PF01529">
    <property type="entry name" value="DHHC"/>
    <property type="match status" value="1"/>
</dbReference>
<evidence type="ECO:0000313" key="14">
    <source>
        <dbReference type="Proteomes" id="UP000009168"/>
    </source>
</evidence>
<evidence type="ECO:0000313" key="13">
    <source>
        <dbReference type="EMBL" id="EAR97955.2"/>
    </source>
</evidence>
<comment type="catalytic activity">
    <reaction evidence="10">
        <text>L-cysteinyl-[protein] + hexadecanoyl-CoA = S-hexadecanoyl-L-cysteinyl-[protein] + CoA</text>
        <dbReference type="Rhea" id="RHEA:36683"/>
        <dbReference type="Rhea" id="RHEA-COMP:10131"/>
        <dbReference type="Rhea" id="RHEA-COMP:11032"/>
        <dbReference type="ChEBI" id="CHEBI:29950"/>
        <dbReference type="ChEBI" id="CHEBI:57287"/>
        <dbReference type="ChEBI" id="CHEBI:57379"/>
        <dbReference type="ChEBI" id="CHEBI:74151"/>
        <dbReference type="EC" id="2.3.1.225"/>
    </reaction>
</comment>
<feature type="region of interest" description="Disordered" evidence="11">
    <location>
        <begin position="123"/>
        <end position="159"/>
    </location>
</feature>
<feature type="compositionally biased region" description="Polar residues" evidence="11">
    <location>
        <begin position="280"/>
        <end position="296"/>
    </location>
</feature>
<keyword evidence="5 10" id="KW-1133">Transmembrane helix</keyword>
<dbReference type="GO" id="GO:0005783">
    <property type="term" value="C:endoplasmic reticulum"/>
    <property type="evidence" value="ECO:0007669"/>
    <property type="project" value="TreeGrafter"/>
</dbReference>
<evidence type="ECO:0000256" key="10">
    <source>
        <dbReference type="RuleBase" id="RU079119"/>
    </source>
</evidence>
<feature type="transmembrane region" description="Helical" evidence="10">
    <location>
        <begin position="52"/>
        <end position="69"/>
    </location>
</feature>
<dbReference type="GO" id="GO:0005794">
    <property type="term" value="C:Golgi apparatus"/>
    <property type="evidence" value="ECO:0007669"/>
    <property type="project" value="TreeGrafter"/>
</dbReference>
<dbReference type="AlphaFoldDB" id="I7M1X2"/>
<dbReference type="STRING" id="312017.I7M1X2"/>
<dbReference type="Proteomes" id="UP000009168">
    <property type="component" value="Unassembled WGS sequence"/>
</dbReference>
<gene>
    <name evidence="13" type="ORF">TTHERM_00283440</name>
</gene>
<dbReference type="InterPro" id="IPR001594">
    <property type="entry name" value="Palmitoyltrfase_DHHC"/>
</dbReference>
<keyword evidence="6 10" id="KW-0472">Membrane</keyword>
<keyword evidence="3 10" id="KW-0808">Transferase</keyword>
<feature type="compositionally biased region" description="Polar residues" evidence="11">
    <location>
        <begin position="254"/>
        <end position="272"/>
    </location>
</feature>
<protein>
    <recommendedName>
        <fullName evidence="10">Palmitoyltransferase</fullName>
        <ecNumber evidence="10">2.3.1.225</ecNumber>
    </recommendedName>
</protein>
<dbReference type="EC" id="2.3.1.225" evidence="10"/>
<feature type="transmembrane region" description="Helical" evidence="10">
    <location>
        <begin position="402"/>
        <end position="425"/>
    </location>
</feature>
<comment type="similarity">
    <text evidence="2 10">Belongs to the DHHC palmitoyltransferase family.</text>
</comment>
<evidence type="ECO:0000256" key="9">
    <source>
        <dbReference type="ARBA" id="ARBA00023315"/>
    </source>
</evidence>
<evidence type="ECO:0000256" key="6">
    <source>
        <dbReference type="ARBA" id="ARBA00023136"/>
    </source>
</evidence>
<feature type="region of interest" description="Disordered" evidence="11">
    <location>
        <begin position="173"/>
        <end position="204"/>
    </location>
</feature>
<evidence type="ECO:0000256" key="8">
    <source>
        <dbReference type="ARBA" id="ARBA00023288"/>
    </source>
</evidence>
<comment type="subcellular location">
    <subcellularLocation>
        <location evidence="1">Endomembrane system</location>
        <topology evidence="1">Multi-pass membrane protein</topology>
    </subcellularLocation>
</comment>
<name>I7M1X2_TETTS</name>
<evidence type="ECO:0000256" key="7">
    <source>
        <dbReference type="ARBA" id="ARBA00023139"/>
    </source>
</evidence>
<reference evidence="14" key="1">
    <citation type="journal article" date="2006" name="PLoS Biol.">
        <title>Macronuclear genome sequence of the ciliate Tetrahymena thermophila, a model eukaryote.</title>
        <authorList>
            <person name="Eisen J.A."/>
            <person name="Coyne R.S."/>
            <person name="Wu M."/>
            <person name="Wu D."/>
            <person name="Thiagarajan M."/>
            <person name="Wortman J.R."/>
            <person name="Badger J.H."/>
            <person name="Ren Q."/>
            <person name="Amedeo P."/>
            <person name="Jones K.M."/>
            <person name="Tallon L.J."/>
            <person name="Delcher A.L."/>
            <person name="Salzberg S.L."/>
            <person name="Silva J.C."/>
            <person name="Haas B.J."/>
            <person name="Majoros W.H."/>
            <person name="Farzad M."/>
            <person name="Carlton J.M."/>
            <person name="Smith R.K. Jr."/>
            <person name="Garg J."/>
            <person name="Pearlman R.E."/>
            <person name="Karrer K.M."/>
            <person name="Sun L."/>
            <person name="Manning G."/>
            <person name="Elde N.C."/>
            <person name="Turkewitz A.P."/>
            <person name="Asai D.J."/>
            <person name="Wilkes D.E."/>
            <person name="Wang Y."/>
            <person name="Cai H."/>
            <person name="Collins K."/>
            <person name="Stewart B.A."/>
            <person name="Lee S.R."/>
            <person name="Wilamowska K."/>
            <person name="Weinberg Z."/>
            <person name="Ruzzo W.L."/>
            <person name="Wloga D."/>
            <person name="Gaertig J."/>
            <person name="Frankel J."/>
            <person name="Tsao C.-C."/>
            <person name="Gorovsky M.A."/>
            <person name="Keeling P.J."/>
            <person name="Waller R.F."/>
            <person name="Patron N.J."/>
            <person name="Cherry J.M."/>
            <person name="Stover N.A."/>
            <person name="Krieger C.J."/>
            <person name="del Toro C."/>
            <person name="Ryder H.F."/>
            <person name="Williamson S.C."/>
            <person name="Barbeau R.A."/>
            <person name="Hamilton E.P."/>
            <person name="Orias E."/>
        </authorList>
    </citation>
    <scope>NUCLEOTIDE SEQUENCE [LARGE SCALE GENOMIC DNA]</scope>
    <source>
        <strain evidence="14">SB210</strain>
    </source>
</reference>
<evidence type="ECO:0000256" key="1">
    <source>
        <dbReference type="ARBA" id="ARBA00004127"/>
    </source>
</evidence>
<keyword evidence="9 10" id="KW-0012">Acyltransferase</keyword>
<keyword evidence="7" id="KW-0564">Palmitate</keyword>
<feature type="compositionally biased region" description="Low complexity" evidence="11">
    <location>
        <begin position="148"/>
        <end position="159"/>
    </location>
</feature>
<keyword evidence="8" id="KW-0449">Lipoprotein</keyword>
<feature type="compositionally biased region" description="Polar residues" evidence="11">
    <location>
        <begin position="123"/>
        <end position="138"/>
    </location>
</feature>
<dbReference type="RefSeq" id="XP_001018200.2">
    <property type="nucleotide sequence ID" value="XM_001018200.3"/>
</dbReference>
<keyword evidence="14" id="KW-1185">Reference proteome</keyword>
<dbReference type="PANTHER" id="PTHR22883">
    <property type="entry name" value="ZINC FINGER DHHC DOMAIN CONTAINING PROTEIN"/>
    <property type="match status" value="1"/>
</dbReference>
<evidence type="ECO:0000256" key="2">
    <source>
        <dbReference type="ARBA" id="ARBA00008574"/>
    </source>
</evidence>
<feature type="region of interest" description="Disordered" evidence="11">
    <location>
        <begin position="252"/>
        <end position="306"/>
    </location>
</feature>
<dbReference type="InParanoid" id="I7M1X2"/>
<dbReference type="InterPro" id="IPR039859">
    <property type="entry name" value="PFA4/ZDH16/20/ERF2-like"/>
</dbReference>
<sequence>MANINQPINNQDSQINQQVGSSINNQANNILARPSLHQMKQSVKDALCGSRVFYVSMTVLSLCMQLIYGNDLRDEVLEGELDPFIYLFLVLLSAYYFWTCGKNPGYAPFEADDIELQNTQLREQSSSDNQNYQEIQNSQDRHDNYDLQSNKSQRSSNNQNLIPQNSLALAASIEQQNSDGRKSSSKQFQQDDYDEIDEKQNKQDQNFNRVCTKIGKRHSDIVYSSNQYSQKNHINNSDNQNYHPIVNQEDDSIQHNTKNSSGPRNHSASELSQEYRNELQQETNSFNTSGSNSQRMSSNTNEESENNEQLDAAAQLFYCHICKRHQPFRSKHCDDCGRCICKFDHHCFWIGGCVGELNHRKFWFFLLLQSIVIFWTFMNSLNALDRYISVNNQGEESYSQEYGAFAVLSFVLFILFLFTGVLCAYHTFLILTNQTTWEHVKKNKISYIAKMPKGFYPFNQGVFQNIKLIFFHDNQLRQKLLNNNQNQIINIIFKQIQRLASAHSQRSLVKILEHFQHI</sequence>
<dbReference type="GO" id="GO:0019706">
    <property type="term" value="F:protein-cysteine S-palmitoyltransferase activity"/>
    <property type="evidence" value="ECO:0007669"/>
    <property type="project" value="UniProtKB-EC"/>
</dbReference>
<proteinExistence type="inferred from homology"/>
<feature type="domain" description="Palmitoyltransferase DHHC" evidence="12">
    <location>
        <begin position="318"/>
        <end position="442"/>
    </location>
</feature>
<evidence type="ECO:0000259" key="12">
    <source>
        <dbReference type="Pfam" id="PF01529"/>
    </source>
</evidence>
<dbReference type="OrthoDB" id="9909019at2759"/>
<feature type="transmembrane region" description="Helical" evidence="10">
    <location>
        <begin position="81"/>
        <end position="98"/>
    </location>
</feature>
<evidence type="ECO:0000256" key="11">
    <source>
        <dbReference type="SAM" id="MobiDB-lite"/>
    </source>
</evidence>
<dbReference type="eggNOG" id="KOG1311">
    <property type="taxonomic scope" value="Eukaryota"/>
</dbReference>
<accession>I7M1X2</accession>
<dbReference type="PANTHER" id="PTHR22883:SF301">
    <property type="entry name" value="PALMITOYLTRANSFERASE ZDHHC12"/>
    <property type="match status" value="1"/>
</dbReference>
<feature type="transmembrane region" description="Helical" evidence="10">
    <location>
        <begin position="362"/>
        <end position="382"/>
    </location>
</feature>
<dbReference type="KEGG" id="tet:TTHERM_00283440"/>